<dbReference type="PROSITE" id="PS50012">
    <property type="entry name" value="RCC1_3"/>
    <property type="match status" value="1"/>
</dbReference>
<reference evidence="3" key="1">
    <citation type="submission" date="2023-06" db="EMBL/GenBank/DDBJ databases">
        <authorList>
            <person name="Delattre M."/>
        </authorList>
    </citation>
    <scope>NUCLEOTIDE SEQUENCE</scope>
    <source>
        <strain evidence="3">AF72</strain>
    </source>
</reference>
<dbReference type="PANTHER" id="PTHR22870">
    <property type="entry name" value="REGULATOR OF CHROMOSOME CONDENSATION"/>
    <property type="match status" value="1"/>
</dbReference>
<gene>
    <name evidence="3" type="ORF">MSPICULIGERA_LOCUS24650</name>
</gene>
<name>A0AA36DFI5_9BILA</name>
<keyword evidence="1" id="KW-0677">Repeat</keyword>
<dbReference type="EMBL" id="CATQJA010002709">
    <property type="protein sequence ID" value="CAJ0586658.1"/>
    <property type="molecule type" value="Genomic_DNA"/>
</dbReference>
<dbReference type="PANTHER" id="PTHR22870:SF466">
    <property type="entry name" value="ANKYRIN REPEAT-CONTAINING PROTEIN"/>
    <property type="match status" value="1"/>
</dbReference>
<feature type="repeat" description="RCC1" evidence="2">
    <location>
        <begin position="128"/>
        <end position="182"/>
    </location>
</feature>
<evidence type="ECO:0000256" key="1">
    <source>
        <dbReference type="ARBA" id="ARBA00022737"/>
    </source>
</evidence>
<dbReference type="InterPro" id="IPR051210">
    <property type="entry name" value="Ub_ligase/GEF_domain"/>
</dbReference>
<keyword evidence="4" id="KW-1185">Reference proteome</keyword>
<evidence type="ECO:0000256" key="2">
    <source>
        <dbReference type="PROSITE-ProRule" id="PRU00235"/>
    </source>
</evidence>
<sequence length="224" mass="24445">MEAPGHSGAATSSPDTGPDNTLLKCRNDVLEATLHVGDTDVVVEIRFLCVGPLHKMTWKLCSRSRDPFAVPLLALNCYAVFVAYDGLIYRVYDQRSDDTAKSVRICGEARVKQLVAAGDRMHYVDEEGRVYSFGSATHGELGLGVCCMATDAEKLTAEQVQGLPVIEQIEVTDFHTMAVTESGETYFWGWNPDDELGGDFGVMEWLPKKLDADCDSSVEGGDKA</sequence>
<dbReference type="AlphaFoldDB" id="A0AA36DFI5"/>
<evidence type="ECO:0000313" key="4">
    <source>
        <dbReference type="Proteomes" id="UP001177023"/>
    </source>
</evidence>
<dbReference type="Pfam" id="PF00415">
    <property type="entry name" value="RCC1"/>
    <property type="match status" value="1"/>
</dbReference>
<dbReference type="SUPFAM" id="SSF50985">
    <property type="entry name" value="RCC1/BLIP-II"/>
    <property type="match status" value="1"/>
</dbReference>
<protein>
    <submittedName>
        <fullName evidence="3">Uncharacterized protein</fullName>
    </submittedName>
</protein>
<organism evidence="3 4">
    <name type="scientific">Mesorhabditis spiculigera</name>
    <dbReference type="NCBI Taxonomy" id="96644"/>
    <lineage>
        <taxon>Eukaryota</taxon>
        <taxon>Metazoa</taxon>
        <taxon>Ecdysozoa</taxon>
        <taxon>Nematoda</taxon>
        <taxon>Chromadorea</taxon>
        <taxon>Rhabditida</taxon>
        <taxon>Rhabditina</taxon>
        <taxon>Rhabditomorpha</taxon>
        <taxon>Rhabditoidea</taxon>
        <taxon>Rhabditidae</taxon>
        <taxon>Mesorhabditinae</taxon>
        <taxon>Mesorhabditis</taxon>
    </lineage>
</organism>
<comment type="caution">
    <text evidence="3">The sequence shown here is derived from an EMBL/GenBank/DDBJ whole genome shotgun (WGS) entry which is preliminary data.</text>
</comment>
<dbReference type="Proteomes" id="UP001177023">
    <property type="component" value="Unassembled WGS sequence"/>
</dbReference>
<dbReference type="Gene3D" id="2.130.10.30">
    <property type="entry name" value="Regulator of chromosome condensation 1/beta-lactamase-inhibitor protein II"/>
    <property type="match status" value="1"/>
</dbReference>
<dbReference type="InterPro" id="IPR000408">
    <property type="entry name" value="Reg_chr_condens"/>
</dbReference>
<dbReference type="InterPro" id="IPR009091">
    <property type="entry name" value="RCC1/BLIP-II"/>
</dbReference>
<accession>A0AA36DFI5</accession>
<feature type="non-terminal residue" evidence="3">
    <location>
        <position position="224"/>
    </location>
</feature>
<evidence type="ECO:0000313" key="3">
    <source>
        <dbReference type="EMBL" id="CAJ0586658.1"/>
    </source>
</evidence>
<proteinExistence type="predicted"/>